<dbReference type="EMBL" id="FNLM01000036">
    <property type="protein sequence ID" value="SDU82400.1"/>
    <property type="molecule type" value="Genomic_DNA"/>
</dbReference>
<dbReference type="Proteomes" id="UP000183180">
    <property type="component" value="Unassembled WGS sequence"/>
</dbReference>
<evidence type="ECO:0000313" key="2">
    <source>
        <dbReference type="Proteomes" id="UP000183180"/>
    </source>
</evidence>
<evidence type="ECO:0000313" key="1">
    <source>
        <dbReference type="EMBL" id="SDU82400.1"/>
    </source>
</evidence>
<organism evidence="1 2">
    <name type="scientific">Gordonia westfalica</name>
    <dbReference type="NCBI Taxonomy" id="158898"/>
    <lineage>
        <taxon>Bacteria</taxon>
        <taxon>Bacillati</taxon>
        <taxon>Actinomycetota</taxon>
        <taxon>Actinomycetes</taxon>
        <taxon>Mycobacteriales</taxon>
        <taxon>Gordoniaceae</taxon>
        <taxon>Gordonia</taxon>
    </lineage>
</organism>
<protein>
    <recommendedName>
        <fullName evidence="3">DUF4188 domain-containing protein</fullName>
    </recommendedName>
</protein>
<dbReference type="OrthoDB" id="7566033at2"/>
<evidence type="ECO:0008006" key="3">
    <source>
        <dbReference type="Google" id="ProtNLM"/>
    </source>
</evidence>
<gene>
    <name evidence="1" type="ORF">SAMN04488548_136629</name>
</gene>
<name>A0A1H2LN01_9ACTN</name>
<dbReference type="AlphaFoldDB" id="A0A1H2LN01"/>
<sequence length="166" mass="17944">MARSTGARRPGGARTTTLSPPEGTALFLIGMRVTRPWRVRAWLAVLAAMPKMLIHLRRNPEAGLLSAQLYLGRSLMVVSYWRSAEDIRRFAADAGAPHLPVWRWFNRELAGTDSVGIWHETYVIGEHETIASGMPPSGLAQAVGACPVAAGTTTAAQRLTRSGLNG</sequence>
<dbReference type="Pfam" id="PF13826">
    <property type="entry name" value="Monooxy_af470-like"/>
    <property type="match status" value="1"/>
</dbReference>
<reference evidence="1 2" key="1">
    <citation type="submission" date="2016-10" db="EMBL/GenBank/DDBJ databases">
        <authorList>
            <person name="de Groot N.N."/>
        </authorList>
    </citation>
    <scope>NUCLEOTIDE SEQUENCE [LARGE SCALE GENOMIC DNA]</scope>
    <source>
        <strain evidence="1 2">DSM 44215</strain>
    </source>
</reference>
<dbReference type="RefSeq" id="WP_074853999.1">
    <property type="nucleotide sequence ID" value="NZ_FNLM01000036.1"/>
</dbReference>
<dbReference type="STRING" id="158898.SAMN04488548_136629"/>
<accession>A0A1H2LN01</accession>
<proteinExistence type="predicted"/>
<dbReference type="InterPro" id="IPR025444">
    <property type="entry name" value="Monooxy_af470"/>
</dbReference>